<keyword evidence="2 5" id="KW-0812">Transmembrane</keyword>
<reference evidence="6 7" key="1">
    <citation type="submission" date="2024-04" db="EMBL/GenBank/DDBJ databases">
        <authorList>
            <person name="Fracassetti M."/>
        </authorList>
    </citation>
    <scope>NUCLEOTIDE SEQUENCE [LARGE SCALE GENOMIC DNA]</scope>
</reference>
<comment type="subcellular location">
    <subcellularLocation>
        <location evidence="1">Membrane</location>
        <topology evidence="1">Multi-pass membrane protein</topology>
    </subcellularLocation>
</comment>
<dbReference type="GO" id="GO:0006882">
    <property type="term" value="P:intracellular zinc ion homeostasis"/>
    <property type="evidence" value="ECO:0007669"/>
    <property type="project" value="TreeGrafter"/>
</dbReference>
<evidence type="ECO:0000256" key="1">
    <source>
        <dbReference type="ARBA" id="ARBA00004141"/>
    </source>
</evidence>
<accession>A0AAV2DJ55</accession>
<keyword evidence="4 5" id="KW-0472">Membrane</keyword>
<dbReference type="EMBL" id="OZ034816">
    <property type="protein sequence ID" value="CAL1373258.1"/>
    <property type="molecule type" value="Genomic_DNA"/>
</dbReference>
<dbReference type="PANTHER" id="PTHR16950">
    <property type="entry name" value="ZINC TRANSPORTER SLC39A7 HISTIDINE-RICH MEMBRANE PROTEIN KE4"/>
    <property type="match status" value="1"/>
</dbReference>
<protein>
    <submittedName>
        <fullName evidence="6">Uncharacterized protein</fullName>
    </submittedName>
</protein>
<proteinExistence type="predicted"/>
<keyword evidence="7" id="KW-1185">Reference proteome</keyword>
<feature type="transmembrane region" description="Helical" evidence="5">
    <location>
        <begin position="39"/>
        <end position="60"/>
    </location>
</feature>
<dbReference type="Proteomes" id="UP001497516">
    <property type="component" value="Chromosome 3"/>
</dbReference>
<dbReference type="InterPro" id="IPR003689">
    <property type="entry name" value="ZIP"/>
</dbReference>
<sequence>MDQWEDGLGLSFCLHMSSLKRWVDFGILVRSGFSVSKALFFNFLSALLALDGTALALLWGKDPGQSSLIEGFTAGGFIYISAAGVLAEMNNGRTSLKSTVVHTVSLIVQPNPQTRRDHSAGLASLKTMFEETVSEKSAVEYFMTKS</sequence>
<evidence type="ECO:0000256" key="2">
    <source>
        <dbReference type="ARBA" id="ARBA00022692"/>
    </source>
</evidence>
<dbReference type="Pfam" id="PF02535">
    <property type="entry name" value="Zip"/>
    <property type="match status" value="1"/>
</dbReference>
<dbReference type="PANTHER" id="PTHR16950:SF16">
    <property type="entry name" value="ZINC TRANSPORTER ZIP13"/>
    <property type="match status" value="1"/>
</dbReference>
<evidence type="ECO:0000313" key="6">
    <source>
        <dbReference type="EMBL" id="CAL1373258.1"/>
    </source>
</evidence>
<evidence type="ECO:0000256" key="3">
    <source>
        <dbReference type="ARBA" id="ARBA00022989"/>
    </source>
</evidence>
<dbReference type="AlphaFoldDB" id="A0AAV2DJ55"/>
<gene>
    <name evidence="6" type="ORF">LTRI10_LOCUS15198</name>
</gene>
<feature type="transmembrane region" description="Helical" evidence="5">
    <location>
        <begin position="66"/>
        <end position="87"/>
    </location>
</feature>
<organism evidence="6 7">
    <name type="scientific">Linum trigynum</name>
    <dbReference type="NCBI Taxonomy" id="586398"/>
    <lineage>
        <taxon>Eukaryota</taxon>
        <taxon>Viridiplantae</taxon>
        <taxon>Streptophyta</taxon>
        <taxon>Embryophyta</taxon>
        <taxon>Tracheophyta</taxon>
        <taxon>Spermatophyta</taxon>
        <taxon>Magnoliopsida</taxon>
        <taxon>eudicotyledons</taxon>
        <taxon>Gunneridae</taxon>
        <taxon>Pentapetalae</taxon>
        <taxon>rosids</taxon>
        <taxon>fabids</taxon>
        <taxon>Malpighiales</taxon>
        <taxon>Linaceae</taxon>
        <taxon>Linum</taxon>
    </lineage>
</organism>
<evidence type="ECO:0000256" key="4">
    <source>
        <dbReference type="ARBA" id="ARBA00023136"/>
    </source>
</evidence>
<evidence type="ECO:0000313" key="7">
    <source>
        <dbReference type="Proteomes" id="UP001497516"/>
    </source>
</evidence>
<evidence type="ECO:0000256" key="5">
    <source>
        <dbReference type="SAM" id="Phobius"/>
    </source>
</evidence>
<dbReference type="GO" id="GO:0016020">
    <property type="term" value="C:membrane"/>
    <property type="evidence" value="ECO:0007669"/>
    <property type="project" value="UniProtKB-SubCell"/>
</dbReference>
<keyword evidence="3 5" id="KW-1133">Transmembrane helix</keyword>
<name>A0AAV2DJ55_9ROSI</name>
<dbReference type="GO" id="GO:0005385">
    <property type="term" value="F:zinc ion transmembrane transporter activity"/>
    <property type="evidence" value="ECO:0007669"/>
    <property type="project" value="TreeGrafter"/>
</dbReference>